<dbReference type="InterPro" id="IPR057670">
    <property type="entry name" value="SH3_retrovirus"/>
</dbReference>
<keyword evidence="11" id="KW-1185">Reference proteome</keyword>
<dbReference type="Pfam" id="PF05699">
    <property type="entry name" value="Dimer_Tnp_hAT"/>
    <property type="match status" value="1"/>
</dbReference>
<evidence type="ECO:0000259" key="7">
    <source>
        <dbReference type="Pfam" id="PF05699"/>
    </source>
</evidence>
<evidence type="ECO:0000256" key="5">
    <source>
        <dbReference type="ARBA" id="ARBA00023242"/>
    </source>
</evidence>
<sequence>MQALKRLMTQADSSPTITSTSTSTSSYFAHTGISANAFTTSSSVPRIIDSGASDHMTSCSSIFNSYLTCSGKDKELKTGKVIGSGKAHGGLYFLESAPHSPMSCGLALQADKGSALSMLHQWHPYLINRMPSNVINFKTPIERLPSHFHVTNLSPRVFGCLCFVHALHPLGGKFGPKAHKCVFIGYSPTQKGYKYYDPSSGKFWSLWMSPFGKPSLFSLPLLHLFRVSIDRRKRYFLVRGRNCFMTMVRELVIGGRKSLERNQYLLKEQHVILMVMRRQVPNEIEEDVDEILNLKSHLVQEFEIKNLRSLRYFLGMEVARSDRGIFISQRKYILDLLEETGMLGCRPVNSPIEANHHLSGDMGERTNKERYQRIVGRLIYLAHMRPDVFYAVSVVNQFMHDPRTLHLDVVYRILRHLKSTPGKGILFLITVICSWSSAALPLELCPNCNRSPLLPHPPTATTIDILQAPGPPLHSHPPGTNGHSSQSLTRVSWFENLKERKGQSNLALKPTREGGVDVVTSVFSFDACKRALAEMVVIDELPFREIVNANKIHKEKLKKILEGLSEISESILRVRDVVRYVRSSPQRLESFKKCVEKEKLDLKKNVCLDVSTRWNSTYLMLDTAEKFEKAFQGMAEEDNGFQTYFGVMEGEEYEDGDDGTPIQRQCGSGNHRVPILPTKLDWKNCRMSTSILVELCERKENPSFDILLWWKTNSNKYPILAQIALDVLALPVSTVASESAFSTGGRILDPFRSSLSPSMVKTLVCTQNWLLSTVPINLRHAMDKVEDLERELLQEDGQLLTD</sequence>
<dbReference type="EMBL" id="BJWL01000024">
    <property type="protein sequence ID" value="GFZ14462.1"/>
    <property type="molecule type" value="Genomic_DNA"/>
</dbReference>
<feature type="domain" description="Reverse transcriptase Ty1/copia-type" evidence="8">
    <location>
        <begin position="286"/>
        <end position="353"/>
    </location>
</feature>
<proteinExistence type="predicted"/>
<feature type="region of interest" description="Disordered" evidence="6">
    <location>
        <begin position="1"/>
        <end position="23"/>
    </location>
</feature>
<keyword evidence="3" id="KW-0863">Zinc-finger</keyword>
<gene>
    <name evidence="10" type="ORF">Acr_24g0006520</name>
</gene>
<dbReference type="PANTHER" id="PTHR46481">
    <property type="entry name" value="ZINC FINGER BED DOMAIN-CONTAINING PROTEIN 4"/>
    <property type="match status" value="1"/>
</dbReference>
<organism evidence="10 11">
    <name type="scientific">Actinidia rufa</name>
    <dbReference type="NCBI Taxonomy" id="165716"/>
    <lineage>
        <taxon>Eukaryota</taxon>
        <taxon>Viridiplantae</taxon>
        <taxon>Streptophyta</taxon>
        <taxon>Embryophyta</taxon>
        <taxon>Tracheophyta</taxon>
        <taxon>Spermatophyta</taxon>
        <taxon>Magnoliopsida</taxon>
        <taxon>eudicotyledons</taxon>
        <taxon>Gunneridae</taxon>
        <taxon>Pentapetalae</taxon>
        <taxon>asterids</taxon>
        <taxon>Ericales</taxon>
        <taxon>Actinidiaceae</taxon>
        <taxon>Actinidia</taxon>
    </lineage>
</organism>
<dbReference type="Proteomes" id="UP000585474">
    <property type="component" value="Unassembled WGS sequence"/>
</dbReference>
<evidence type="ECO:0000256" key="6">
    <source>
        <dbReference type="SAM" id="MobiDB-lite"/>
    </source>
</evidence>
<feature type="compositionally biased region" description="Low complexity" evidence="6">
    <location>
        <begin position="13"/>
        <end position="23"/>
    </location>
</feature>
<feature type="domain" description="HAT C-terminal dimerisation" evidence="7">
    <location>
        <begin position="698"/>
        <end position="770"/>
    </location>
</feature>
<dbReference type="PANTHER" id="PTHR46481:SF10">
    <property type="entry name" value="ZINC FINGER BED DOMAIN-CONTAINING PROTEIN 39"/>
    <property type="match status" value="1"/>
</dbReference>
<dbReference type="InterPro" id="IPR013103">
    <property type="entry name" value="RVT_2"/>
</dbReference>
<keyword evidence="2" id="KW-0479">Metal-binding</keyword>
<dbReference type="OrthoDB" id="1301613at2759"/>
<evidence type="ECO:0000313" key="10">
    <source>
        <dbReference type="EMBL" id="GFZ14462.1"/>
    </source>
</evidence>
<dbReference type="Pfam" id="PF07727">
    <property type="entry name" value="RVT_2"/>
    <property type="match status" value="1"/>
</dbReference>
<evidence type="ECO:0000256" key="4">
    <source>
        <dbReference type="ARBA" id="ARBA00022833"/>
    </source>
</evidence>
<dbReference type="InterPro" id="IPR052035">
    <property type="entry name" value="ZnF_BED_domain_contain"/>
</dbReference>
<dbReference type="AlphaFoldDB" id="A0A7J0GUJ7"/>
<comment type="subcellular location">
    <subcellularLocation>
        <location evidence="1">Nucleus</location>
    </subcellularLocation>
</comment>
<evidence type="ECO:0000256" key="1">
    <source>
        <dbReference type="ARBA" id="ARBA00004123"/>
    </source>
</evidence>
<evidence type="ECO:0000256" key="3">
    <source>
        <dbReference type="ARBA" id="ARBA00022771"/>
    </source>
</evidence>
<dbReference type="InterPro" id="IPR008906">
    <property type="entry name" value="HATC_C_dom"/>
</dbReference>
<evidence type="ECO:0000313" key="11">
    <source>
        <dbReference type="Proteomes" id="UP000585474"/>
    </source>
</evidence>
<dbReference type="InterPro" id="IPR012337">
    <property type="entry name" value="RNaseH-like_sf"/>
</dbReference>
<feature type="domain" description="Retroviral polymerase SH3-like" evidence="9">
    <location>
        <begin position="160"/>
        <end position="203"/>
    </location>
</feature>
<reference evidence="10 11" key="1">
    <citation type="submission" date="2019-07" db="EMBL/GenBank/DDBJ databases">
        <title>De Novo Assembly of kiwifruit Actinidia rufa.</title>
        <authorList>
            <person name="Sugita-Konishi S."/>
            <person name="Sato K."/>
            <person name="Mori E."/>
            <person name="Abe Y."/>
            <person name="Kisaki G."/>
            <person name="Hamano K."/>
            <person name="Suezawa K."/>
            <person name="Otani M."/>
            <person name="Fukuda T."/>
            <person name="Manabe T."/>
            <person name="Gomi K."/>
            <person name="Tabuchi M."/>
            <person name="Akimitsu K."/>
            <person name="Kataoka I."/>
        </authorList>
    </citation>
    <scope>NUCLEOTIDE SEQUENCE [LARGE SCALE GENOMIC DNA]</scope>
    <source>
        <strain evidence="11">cv. Fuchu</strain>
    </source>
</reference>
<accession>A0A7J0GUJ7</accession>
<comment type="caution">
    <text evidence="10">The sequence shown here is derived from an EMBL/GenBank/DDBJ whole genome shotgun (WGS) entry which is preliminary data.</text>
</comment>
<keyword evidence="4" id="KW-0862">Zinc</keyword>
<dbReference type="GO" id="GO:0046983">
    <property type="term" value="F:protein dimerization activity"/>
    <property type="evidence" value="ECO:0007669"/>
    <property type="project" value="InterPro"/>
</dbReference>
<evidence type="ECO:0000259" key="8">
    <source>
        <dbReference type="Pfam" id="PF07727"/>
    </source>
</evidence>
<protein>
    <submittedName>
        <fullName evidence="10">Uncharacterized protein</fullName>
    </submittedName>
</protein>
<evidence type="ECO:0000259" key="9">
    <source>
        <dbReference type="Pfam" id="PF25597"/>
    </source>
</evidence>
<dbReference type="Pfam" id="PF25597">
    <property type="entry name" value="SH3_retrovirus"/>
    <property type="match status" value="1"/>
</dbReference>
<evidence type="ECO:0000256" key="2">
    <source>
        <dbReference type="ARBA" id="ARBA00022723"/>
    </source>
</evidence>
<dbReference type="SUPFAM" id="SSF53098">
    <property type="entry name" value="Ribonuclease H-like"/>
    <property type="match status" value="1"/>
</dbReference>
<name>A0A7J0GUJ7_9ERIC</name>
<keyword evidence="5" id="KW-0539">Nucleus</keyword>